<evidence type="ECO:0000256" key="5">
    <source>
        <dbReference type="ARBA" id="ARBA00022884"/>
    </source>
</evidence>
<comment type="similarity">
    <text evidence="1 8">Belongs to the RdRP family.</text>
</comment>
<dbReference type="EMBL" id="MU004372">
    <property type="protein sequence ID" value="KAF2653945.1"/>
    <property type="molecule type" value="Genomic_DNA"/>
</dbReference>
<feature type="domain" description="RDRP core" evidence="10">
    <location>
        <begin position="421"/>
        <end position="998"/>
    </location>
</feature>
<dbReference type="PANTHER" id="PTHR23079">
    <property type="entry name" value="RNA-DEPENDENT RNA POLYMERASE"/>
    <property type="match status" value="1"/>
</dbReference>
<keyword evidence="3 8" id="KW-0808">Transferase</keyword>
<name>A0A6A6T1Q9_9PLEO</name>
<evidence type="ECO:0000256" key="8">
    <source>
        <dbReference type="RuleBase" id="RU363098"/>
    </source>
</evidence>
<protein>
    <recommendedName>
        <fullName evidence="8">RNA-dependent RNA polymerase</fullName>
        <ecNumber evidence="8">2.7.7.48</ecNumber>
    </recommendedName>
</protein>
<dbReference type="Pfam" id="PF26253">
    <property type="entry name" value="RdRP_head"/>
    <property type="match status" value="1"/>
</dbReference>
<proteinExistence type="inferred from homology"/>
<evidence type="ECO:0000259" key="10">
    <source>
        <dbReference type="Pfam" id="PF05183"/>
    </source>
</evidence>
<dbReference type="InterPro" id="IPR007855">
    <property type="entry name" value="RDRP"/>
</dbReference>
<gene>
    <name evidence="12" type="ORF">K491DRAFT_661013</name>
</gene>
<evidence type="ECO:0000256" key="6">
    <source>
        <dbReference type="ARBA" id="ARBA00023158"/>
    </source>
</evidence>
<evidence type="ECO:0000256" key="7">
    <source>
        <dbReference type="ARBA" id="ARBA00048744"/>
    </source>
</evidence>
<reference evidence="12" key="1">
    <citation type="journal article" date="2020" name="Stud. Mycol.">
        <title>101 Dothideomycetes genomes: a test case for predicting lifestyles and emergence of pathogens.</title>
        <authorList>
            <person name="Haridas S."/>
            <person name="Albert R."/>
            <person name="Binder M."/>
            <person name="Bloem J."/>
            <person name="Labutti K."/>
            <person name="Salamov A."/>
            <person name="Andreopoulos B."/>
            <person name="Baker S."/>
            <person name="Barry K."/>
            <person name="Bills G."/>
            <person name="Bluhm B."/>
            <person name="Cannon C."/>
            <person name="Castanera R."/>
            <person name="Culley D."/>
            <person name="Daum C."/>
            <person name="Ezra D."/>
            <person name="Gonzalez J."/>
            <person name="Henrissat B."/>
            <person name="Kuo A."/>
            <person name="Liang C."/>
            <person name="Lipzen A."/>
            <person name="Lutzoni F."/>
            <person name="Magnuson J."/>
            <person name="Mondo S."/>
            <person name="Nolan M."/>
            <person name="Ohm R."/>
            <person name="Pangilinan J."/>
            <person name="Park H.-J."/>
            <person name="Ramirez L."/>
            <person name="Alfaro M."/>
            <person name="Sun H."/>
            <person name="Tritt A."/>
            <person name="Yoshinaga Y."/>
            <person name="Zwiers L.-H."/>
            <person name="Turgeon B."/>
            <person name="Goodwin S."/>
            <person name="Spatafora J."/>
            <person name="Crous P."/>
            <person name="Grigoriev I."/>
        </authorList>
    </citation>
    <scope>NUCLEOTIDE SEQUENCE</scope>
    <source>
        <strain evidence="12">CBS 122681</strain>
    </source>
</reference>
<organism evidence="12 13">
    <name type="scientific">Lophiostoma macrostomum CBS 122681</name>
    <dbReference type="NCBI Taxonomy" id="1314788"/>
    <lineage>
        <taxon>Eukaryota</taxon>
        <taxon>Fungi</taxon>
        <taxon>Dikarya</taxon>
        <taxon>Ascomycota</taxon>
        <taxon>Pezizomycotina</taxon>
        <taxon>Dothideomycetes</taxon>
        <taxon>Pleosporomycetidae</taxon>
        <taxon>Pleosporales</taxon>
        <taxon>Lophiostomataceae</taxon>
        <taxon>Lophiostoma</taxon>
    </lineage>
</organism>
<feature type="compositionally biased region" description="Polar residues" evidence="9">
    <location>
        <begin position="1171"/>
        <end position="1185"/>
    </location>
</feature>
<evidence type="ECO:0000256" key="3">
    <source>
        <dbReference type="ARBA" id="ARBA00022679"/>
    </source>
</evidence>
<sequence length="1307" mass="148492">MIRSHGQHWVFDQELKVRVSGISQRHGTLAVYKALSNYGYIVRIEVVATGHDSTAYVIFRPPPASRAWLDRVRIEGAQVKVDVLTRFSTIPSPVNPHRSYPEVNVLTANSIDFGVRMAEFNMRKMYTSTMPKKIQLALDLRRKRIVVTFPAQIDGSLRRYQFEMPIALLQHVYRVNDSQAGQCCLFIPFDCPPRFFERVRKEQESFATFSPSIRFWNEDDAFYRRTDVTSREMEDHLKSNPVMNMKDSSIIDIGRWTTYRFSFHSSTLKSVQYKDFVDALSDHGIAVHDRSEYQVLEKETAPLWDLLEDEVSGTHPHFTPVSSQAASGGLFTDQFHLDFSVRYQLEACLSHGYLKEHTIVRPFLDRLSAMNPAEAAFVLEKIMDKKITIFNPMKVFNVRIDGHRLSKKIPSHCVLARSVNITPTMMHVVTPSVEISNRIIRQYGADGDRFIRVKFTDEKTEGRLGNQGKKSDATFEKVRRALEHGIVVAGRYYEFLATGNSQFRENGAYFYAPTNLQTADDIRRSLGMFDHIRTIAKFGARIGQCFSTTRAIQIRIQYVEIADIERNGFTFTDGVGKISRFLAQLAAQELGIQNAFEDPPSLFQFRLAGCKGVVAVDPKVQHREVHIRPSQKKFQGPKEEVLEIIRASSFATAYFNRQLIIVLSTLDVSDTVFIRKQQEMVNYLEKAMTDEVVALERLQRNVDMNQTSLTMAGMVLDGFMESREPFLMSLLQLWRAYNIKCLKEKARIFIEKGAFLLGCIDETATLRGHLDHHQSRPDATREGKLATLPEIFLQISDPDKKGAYNLIEGVCILARNPSLHPGDLRIVRAVNVPALSHLKNVVVLPQTGDRDLANMCSGGDLDGDDYLVMWDQDFLPTTINEPPMDFTPPTPVEQDRPITVADIADFFVTYMKNDSLGKIAHAHLAQADYNEDGVRNDKCLELAQLHSLAVDFPKSGIPAVMTSELKPRKWPHFMEKKHLEPSKIYHSKNVLGMLYDQVKLVDFVPQTRHHFDSRILSAFELDDRVLQAAASIKSNYDETIKRLMAKHGIQTEFEVWSIFVLTHNQESRDYKFAEEFGQTMDAIKDKFRQACREAAGVSSALNFGKLAPFVAAMYTVTAREMEAAIKECQETKTVGGKLVPKRDPGDMPLISFPWLFVGELGRIAKDRENANQDTSCQSNLNSLATFPSMDPFEGRPTSVGEDSIRKATPTNDTKTKEHARFEPDPKGGSPPGKLQMNEDYPTLAAAHPMHDIIDRLESASLSIRNGNDKKELTQDTQQKEDEEDYEIEIVERKKNQGSALDRLKKFM</sequence>
<keyword evidence="4 8" id="KW-0548">Nucleotidyltransferase</keyword>
<keyword evidence="5 8" id="KW-0694">RNA-binding</keyword>
<dbReference type="Pfam" id="PF05183">
    <property type="entry name" value="RdRP"/>
    <property type="match status" value="1"/>
</dbReference>
<dbReference type="EC" id="2.7.7.48" evidence="8"/>
<dbReference type="GO" id="GO:0030422">
    <property type="term" value="P:siRNA processing"/>
    <property type="evidence" value="ECO:0007669"/>
    <property type="project" value="TreeGrafter"/>
</dbReference>
<dbReference type="OrthoDB" id="6513042at2759"/>
<dbReference type="Proteomes" id="UP000799324">
    <property type="component" value="Unassembled WGS sequence"/>
</dbReference>
<feature type="compositionally biased region" description="Basic and acidic residues" evidence="9">
    <location>
        <begin position="1266"/>
        <end position="1279"/>
    </location>
</feature>
<dbReference type="InterPro" id="IPR058752">
    <property type="entry name" value="RDRP_C_head"/>
</dbReference>
<accession>A0A6A6T1Q9</accession>
<feature type="domain" description="RDRP C-terminal head" evidence="11">
    <location>
        <begin position="1025"/>
        <end position="1180"/>
    </location>
</feature>
<keyword evidence="13" id="KW-1185">Reference proteome</keyword>
<feature type="region of interest" description="Disordered" evidence="9">
    <location>
        <begin position="1169"/>
        <end position="1237"/>
    </location>
</feature>
<evidence type="ECO:0000256" key="2">
    <source>
        <dbReference type="ARBA" id="ARBA00022484"/>
    </source>
</evidence>
<dbReference type="GO" id="GO:0003723">
    <property type="term" value="F:RNA binding"/>
    <property type="evidence" value="ECO:0007669"/>
    <property type="project" value="UniProtKB-KW"/>
</dbReference>
<keyword evidence="2 8" id="KW-0696">RNA-directed RNA polymerase</keyword>
<evidence type="ECO:0000256" key="1">
    <source>
        <dbReference type="ARBA" id="ARBA00005762"/>
    </source>
</evidence>
<dbReference type="PANTHER" id="PTHR23079:SF55">
    <property type="entry name" value="RNA-DIRECTED RNA POLYMERASE"/>
    <property type="match status" value="1"/>
</dbReference>
<evidence type="ECO:0000313" key="12">
    <source>
        <dbReference type="EMBL" id="KAF2653945.1"/>
    </source>
</evidence>
<dbReference type="InterPro" id="IPR057596">
    <property type="entry name" value="RDRP_core"/>
</dbReference>
<feature type="compositionally biased region" description="Basic and acidic residues" evidence="9">
    <location>
        <begin position="1213"/>
        <end position="1225"/>
    </location>
</feature>
<keyword evidence="6" id="KW-0943">RNA-mediated gene silencing</keyword>
<evidence type="ECO:0000313" key="13">
    <source>
        <dbReference type="Proteomes" id="UP000799324"/>
    </source>
</evidence>
<feature type="region of interest" description="Disordered" evidence="9">
    <location>
        <begin position="1264"/>
        <end position="1283"/>
    </location>
</feature>
<evidence type="ECO:0000256" key="4">
    <source>
        <dbReference type="ARBA" id="ARBA00022695"/>
    </source>
</evidence>
<evidence type="ECO:0000259" key="11">
    <source>
        <dbReference type="Pfam" id="PF26253"/>
    </source>
</evidence>
<comment type="catalytic activity">
    <reaction evidence="7 8">
        <text>RNA(n) + a ribonucleoside 5'-triphosphate = RNA(n+1) + diphosphate</text>
        <dbReference type="Rhea" id="RHEA:21248"/>
        <dbReference type="Rhea" id="RHEA-COMP:14527"/>
        <dbReference type="Rhea" id="RHEA-COMP:17342"/>
        <dbReference type="ChEBI" id="CHEBI:33019"/>
        <dbReference type="ChEBI" id="CHEBI:61557"/>
        <dbReference type="ChEBI" id="CHEBI:140395"/>
        <dbReference type="EC" id="2.7.7.48"/>
    </reaction>
</comment>
<dbReference type="GO" id="GO:0031380">
    <property type="term" value="C:nuclear RNA-directed RNA polymerase complex"/>
    <property type="evidence" value="ECO:0007669"/>
    <property type="project" value="TreeGrafter"/>
</dbReference>
<evidence type="ECO:0000256" key="9">
    <source>
        <dbReference type="SAM" id="MobiDB-lite"/>
    </source>
</evidence>
<dbReference type="GO" id="GO:0003968">
    <property type="term" value="F:RNA-directed RNA polymerase activity"/>
    <property type="evidence" value="ECO:0007669"/>
    <property type="project" value="UniProtKB-KW"/>
</dbReference>